<accession>A0A5B8LZK8</accession>
<dbReference type="EMBL" id="CP042304">
    <property type="protein sequence ID" value="QDZ12975.1"/>
    <property type="molecule type" value="Genomic_DNA"/>
</dbReference>
<dbReference type="InterPro" id="IPR012495">
    <property type="entry name" value="TadE-like_dom"/>
</dbReference>
<feature type="transmembrane region" description="Helical" evidence="1">
    <location>
        <begin position="26"/>
        <end position="48"/>
    </location>
</feature>
<dbReference type="OrthoDB" id="7349713at2"/>
<keyword evidence="1" id="KW-0472">Membrane</keyword>
<reference evidence="3 4" key="1">
    <citation type="submission" date="2019-07" db="EMBL/GenBank/DDBJ databases">
        <title>Full genome sequence of Devosia sp. Gsoil 520.</title>
        <authorList>
            <person name="Im W.-T."/>
        </authorList>
    </citation>
    <scope>NUCLEOTIDE SEQUENCE [LARGE SCALE GENOMIC DNA]</scope>
    <source>
        <strain evidence="3 4">Gsoil 520</strain>
    </source>
</reference>
<keyword evidence="1" id="KW-1133">Transmembrane helix</keyword>
<evidence type="ECO:0000259" key="2">
    <source>
        <dbReference type="Pfam" id="PF07811"/>
    </source>
</evidence>
<dbReference type="AlphaFoldDB" id="A0A5B8LZK8"/>
<keyword evidence="4" id="KW-1185">Reference proteome</keyword>
<sequence>MTERLASRIGRRLPPRRRRDFMRDENGVTVVEFGLLAVPFFSILGAIIETSMVFLSGQILDSAVQDAGRMIRTGQTQQAGLTPEQFKQSVCDRLYGLFRDCSGLHVEVQVINSFNAVSISPPVNMACDTGEASCNDWTRPEVYAPGSGSNIVAVQVYYQWPLILPVSGLGLNNLSGGKHLMGAATVFRNEPFT</sequence>
<evidence type="ECO:0000256" key="1">
    <source>
        <dbReference type="SAM" id="Phobius"/>
    </source>
</evidence>
<dbReference type="KEGG" id="dea:FPZ08_20895"/>
<organism evidence="3 4">
    <name type="scientific">Devosia ginsengisoli</name>
    <dbReference type="NCBI Taxonomy" id="400770"/>
    <lineage>
        <taxon>Bacteria</taxon>
        <taxon>Pseudomonadati</taxon>
        <taxon>Pseudomonadota</taxon>
        <taxon>Alphaproteobacteria</taxon>
        <taxon>Hyphomicrobiales</taxon>
        <taxon>Devosiaceae</taxon>
        <taxon>Devosia</taxon>
    </lineage>
</organism>
<evidence type="ECO:0000313" key="3">
    <source>
        <dbReference type="EMBL" id="QDZ12975.1"/>
    </source>
</evidence>
<dbReference type="Pfam" id="PF07811">
    <property type="entry name" value="TadE"/>
    <property type="match status" value="1"/>
</dbReference>
<evidence type="ECO:0000313" key="4">
    <source>
        <dbReference type="Proteomes" id="UP000315364"/>
    </source>
</evidence>
<proteinExistence type="predicted"/>
<dbReference type="RefSeq" id="WP_146292524.1">
    <property type="nucleotide sequence ID" value="NZ_CP042304.1"/>
</dbReference>
<protein>
    <submittedName>
        <fullName evidence="3">Pilus assembly protein</fullName>
    </submittedName>
</protein>
<gene>
    <name evidence="3" type="ORF">FPZ08_20895</name>
</gene>
<name>A0A5B8LZK8_9HYPH</name>
<feature type="domain" description="TadE-like" evidence="2">
    <location>
        <begin position="27"/>
        <end position="69"/>
    </location>
</feature>
<keyword evidence="1" id="KW-0812">Transmembrane</keyword>
<dbReference type="Proteomes" id="UP000315364">
    <property type="component" value="Chromosome"/>
</dbReference>